<proteinExistence type="predicted"/>
<sequence>FLGADPFGSPTLHRPWNEGAPMEAAKMRLRAAFEFFTKLGVKYYTFHDRDMAPEGSTLEESNRNLDEITDLALQLQTQTGIKVLWVTCNLFAHPRYMNGAATNPDCHVLAYAGAQVKKGLDVAKKLGAENFVFWGGREGFLSIHNTDVAAELKHMANFFKMAVQYKEKIGLKCQFLIEPKPKEPCKHQYDYDAMSVIGFLKHYGLESHFKLNIEPNHTTLAGHSYEHDVVMASAFGMLGSVDSNTGSPDLGWDTDQFPMDIRNTTLVMKASFFQAKDIADDADTDKLNWACNNLYEQTIVEQGGLQPGGLNFDAKVRRESTDLEDLFIAHIGAMDAFARGLRNAVRIIEDGLMAGMVKERYSSFSHGIGQKVEEGSATLEEMEVILTFAPKELVMAAALFVTAGLLLSYIRYFHDQKLRVSQVLHLPLSLLSFVPVLNNFIPRTSTQSSEKAESSCKKSRRTRKRVDIKSSPSQRTSDSGSSVAPEPDVVIVGAGVLGSAMAAVLARDGRRVTVVERDLKEPDRIVGELLQPGGYRALSELGLEGTVEGLDAHLVNGYVIHDMESSAEVEIPYPQADENIQCGRAFHHGRFIMGLRRAALAEPNVTFIEGTVNTLLEEDGCVTGLQYKDKETGDIKEIHASLTVVADGCFSKFRKSLVSGKAHTSSHFVGCLMKDCPQFKANHAELVLANPSPVLIYQISSTQTRVLVDIRGEMPRNLSEYMAEKIHPQLPEHLKEPFMVALQNDRLRSMPASFLPPSPVNKPGVLLLGDAYNMRHPLTGGGMSVALNDVRIWRNLLKNIPDLYDDGAMLQAKKKFHWERKSSHSFVVNVLAQALYELFSATDNSLHELRRACFQYFKLGGQCVAGPIGLLSVLTPKPMTLIGHFFAVALYAIYFNFKSESWITKPRALFKSGAILYRACTVMFPLIYSELKYLVY</sequence>
<accession>A0ACB7F8H0</accession>
<keyword evidence="2" id="KW-1185">Reference proteome</keyword>
<gene>
    <name evidence="1" type="primary">SQLE</name>
    <name evidence="1" type="ORF">GBF38_014592</name>
</gene>
<dbReference type="EMBL" id="CM024804">
    <property type="protein sequence ID" value="KAG8010323.1"/>
    <property type="molecule type" value="Genomic_DNA"/>
</dbReference>
<dbReference type="Proteomes" id="UP000805704">
    <property type="component" value="Chromosome 16"/>
</dbReference>
<evidence type="ECO:0000313" key="2">
    <source>
        <dbReference type="Proteomes" id="UP000805704"/>
    </source>
</evidence>
<keyword evidence="1" id="KW-0560">Oxidoreductase</keyword>
<keyword evidence="1" id="KW-0503">Monooxygenase</keyword>
<name>A0ACB7F8H0_NIBAL</name>
<protein>
    <submittedName>
        <fullName evidence="1">Squalene monooxygenase</fullName>
    </submittedName>
</protein>
<reference evidence="1" key="1">
    <citation type="submission" date="2020-04" db="EMBL/GenBank/DDBJ databases">
        <title>A chromosome-scale assembly and high-density genetic map of the yellow drum (Nibea albiflora) genome.</title>
        <authorList>
            <person name="Xu D."/>
            <person name="Zhang W."/>
            <person name="Chen R."/>
            <person name="Tan P."/>
            <person name="Wang L."/>
            <person name="Song H."/>
            <person name="Tian L."/>
            <person name="Zhu Q."/>
            <person name="Wang B."/>
        </authorList>
    </citation>
    <scope>NUCLEOTIDE SEQUENCE</scope>
    <source>
        <strain evidence="1">ZJHYS-2018</strain>
    </source>
</reference>
<feature type="non-terminal residue" evidence="1">
    <location>
        <position position="1"/>
    </location>
</feature>
<comment type="caution">
    <text evidence="1">The sequence shown here is derived from an EMBL/GenBank/DDBJ whole genome shotgun (WGS) entry which is preliminary data.</text>
</comment>
<evidence type="ECO:0000313" key="1">
    <source>
        <dbReference type="EMBL" id="KAG8010323.1"/>
    </source>
</evidence>
<organism evidence="1 2">
    <name type="scientific">Nibea albiflora</name>
    <name type="common">Yellow drum</name>
    <name type="synonym">Corvina albiflora</name>
    <dbReference type="NCBI Taxonomy" id="240163"/>
    <lineage>
        <taxon>Eukaryota</taxon>
        <taxon>Metazoa</taxon>
        <taxon>Chordata</taxon>
        <taxon>Craniata</taxon>
        <taxon>Vertebrata</taxon>
        <taxon>Euteleostomi</taxon>
        <taxon>Actinopterygii</taxon>
        <taxon>Neopterygii</taxon>
        <taxon>Teleostei</taxon>
        <taxon>Neoteleostei</taxon>
        <taxon>Acanthomorphata</taxon>
        <taxon>Eupercaria</taxon>
        <taxon>Sciaenidae</taxon>
        <taxon>Nibea</taxon>
    </lineage>
</organism>